<feature type="compositionally biased region" description="Low complexity" evidence="1">
    <location>
        <begin position="164"/>
        <end position="181"/>
    </location>
</feature>
<feature type="compositionally biased region" description="Polar residues" evidence="1">
    <location>
        <begin position="182"/>
        <end position="194"/>
    </location>
</feature>
<evidence type="ECO:0000256" key="1">
    <source>
        <dbReference type="SAM" id="MobiDB-lite"/>
    </source>
</evidence>
<keyword evidence="2" id="KW-0472">Membrane</keyword>
<feature type="region of interest" description="Disordered" evidence="1">
    <location>
        <begin position="86"/>
        <end position="130"/>
    </location>
</feature>
<evidence type="ECO:0000256" key="2">
    <source>
        <dbReference type="SAM" id="Phobius"/>
    </source>
</evidence>
<protein>
    <submittedName>
        <fullName evidence="3">Uncharacterized protein</fullName>
    </submittedName>
</protein>
<accession>A0A168RT18</accession>
<dbReference type="OrthoDB" id="2279499at2759"/>
<dbReference type="AlphaFoldDB" id="A0A168RT18"/>
<keyword evidence="2" id="KW-1133">Transmembrane helix</keyword>
<evidence type="ECO:0000313" key="3">
    <source>
        <dbReference type="EMBL" id="SAM07352.1"/>
    </source>
</evidence>
<feature type="compositionally biased region" description="Low complexity" evidence="1">
    <location>
        <begin position="102"/>
        <end position="115"/>
    </location>
</feature>
<proteinExistence type="predicted"/>
<feature type="compositionally biased region" description="Polar residues" evidence="1">
    <location>
        <begin position="87"/>
        <end position="101"/>
    </location>
</feature>
<feature type="transmembrane region" description="Helical" evidence="2">
    <location>
        <begin position="32"/>
        <end position="51"/>
    </location>
</feature>
<gene>
    <name evidence="3" type="primary">ABSGL_12993.1 scaffold 13554</name>
</gene>
<evidence type="ECO:0000313" key="4">
    <source>
        <dbReference type="Proteomes" id="UP000078561"/>
    </source>
</evidence>
<keyword evidence="2" id="KW-0812">Transmembrane</keyword>
<feature type="region of interest" description="Disordered" evidence="1">
    <location>
        <begin position="156"/>
        <end position="197"/>
    </location>
</feature>
<organism evidence="3">
    <name type="scientific">Absidia glauca</name>
    <name type="common">Pin mould</name>
    <dbReference type="NCBI Taxonomy" id="4829"/>
    <lineage>
        <taxon>Eukaryota</taxon>
        <taxon>Fungi</taxon>
        <taxon>Fungi incertae sedis</taxon>
        <taxon>Mucoromycota</taxon>
        <taxon>Mucoromycotina</taxon>
        <taxon>Mucoromycetes</taxon>
        <taxon>Mucorales</taxon>
        <taxon>Cunninghamellaceae</taxon>
        <taxon>Absidia</taxon>
    </lineage>
</organism>
<dbReference type="Proteomes" id="UP000078561">
    <property type="component" value="Unassembled WGS sequence"/>
</dbReference>
<dbReference type="EMBL" id="LT554740">
    <property type="protein sequence ID" value="SAM07352.1"/>
    <property type="molecule type" value="Genomic_DNA"/>
</dbReference>
<keyword evidence="4" id="KW-1185">Reference proteome</keyword>
<dbReference type="InParanoid" id="A0A168RT18"/>
<reference evidence="3" key="1">
    <citation type="submission" date="2016-04" db="EMBL/GenBank/DDBJ databases">
        <authorList>
            <person name="Evans L.H."/>
            <person name="Alamgir A."/>
            <person name="Owens N."/>
            <person name="Weber N.D."/>
            <person name="Virtaneva K."/>
            <person name="Barbian K."/>
            <person name="Babar A."/>
            <person name="Rosenke K."/>
        </authorList>
    </citation>
    <scope>NUCLEOTIDE SEQUENCE [LARGE SCALE GENOMIC DNA]</scope>
    <source>
        <strain evidence="3">CBS 101.48</strain>
    </source>
</reference>
<name>A0A168RT18_ABSGL</name>
<sequence>MTRNQSFSRYAITFCDLKTFFQTPPMISMKDHVYQCWLCFYGPLFWLIYMMTTRLELYRRQNTISEVNDLVFSLCEDIQKKNDDQTIDNTATDFNSDDSAYSPNTSSTPITISDNNSDEDDDTNSIQSNRSFKSTLKTRFQNFKLKQQSLNEAMKRSLLRKSSKSSMSQVSSSPSSSSPSLTPTDIRSNGSKFSFSAPPTPPICISSLNDDRIRKSVHPLDRQVSYSDSLLKPINKKGKQPPIVVPPLSNRANEDHYFNCSRVSDLKGESPTLPYRRKTSPEII</sequence>